<protein>
    <submittedName>
        <fullName evidence="7">D-2-hydroxyacid dehydrogenase</fullName>
    </submittedName>
</protein>
<keyword evidence="3" id="KW-0520">NAD</keyword>
<evidence type="ECO:0000256" key="1">
    <source>
        <dbReference type="ARBA" id="ARBA00005854"/>
    </source>
</evidence>
<dbReference type="RefSeq" id="WP_413778754.1">
    <property type="nucleotide sequence ID" value="NZ_JAUOZS010000001.1"/>
</dbReference>
<evidence type="ECO:0000256" key="2">
    <source>
        <dbReference type="ARBA" id="ARBA00023002"/>
    </source>
</evidence>
<sequence length="317" mass="35146">MASALNILVLNNLADRHKNAITAVMPGITVSVSDPEHAREYIAATDILVAWGWTDIRPLYLAAPRLKWVHALSAGVENLTFPEIQDSDTILTNSKGIHGIPVSEHVFAMMLAFTRGLNLLIRQQQTANWNRVPTDEVHEKTIGIVGLGSIGREIAKKAKGMGMEVVATKQEMTTEIFVDKLYKPEQLHEMLAVSDFVVSAVPLTDKTAGMFTLEEFRAMKPTAYFFNIARGAVVREADLTLALQLGVIKGAGLDVFENEPLPADSPLWSMDNVIVTPHLAAISPYYLDRAVKLFVDNLDRFTQNREMFNIIDKVKGY</sequence>
<comment type="caution">
    <text evidence="7">The sequence shown here is derived from an EMBL/GenBank/DDBJ whole genome shotgun (WGS) entry which is preliminary data.</text>
</comment>
<dbReference type="InterPro" id="IPR029752">
    <property type="entry name" value="D-isomer_DH_CS1"/>
</dbReference>
<dbReference type="InterPro" id="IPR006139">
    <property type="entry name" value="D-isomer_2_OHA_DH_cat_dom"/>
</dbReference>
<evidence type="ECO:0000313" key="7">
    <source>
        <dbReference type="EMBL" id="MDT8900197.1"/>
    </source>
</evidence>
<dbReference type="SUPFAM" id="SSF52283">
    <property type="entry name" value="Formate/glycerate dehydrogenase catalytic domain-like"/>
    <property type="match status" value="1"/>
</dbReference>
<name>A0ABU3NVP0_9FIRM</name>
<gene>
    <name evidence="7" type="ORF">Q4T40_02960</name>
</gene>
<dbReference type="Gene3D" id="3.40.50.720">
    <property type="entry name" value="NAD(P)-binding Rossmann-like Domain"/>
    <property type="match status" value="2"/>
</dbReference>
<feature type="domain" description="D-isomer specific 2-hydroxyacid dehydrogenase catalytic" evidence="5">
    <location>
        <begin position="10"/>
        <end position="309"/>
    </location>
</feature>
<keyword evidence="2 4" id="KW-0560">Oxidoreductase</keyword>
<dbReference type="Proteomes" id="UP001254848">
    <property type="component" value="Unassembled WGS sequence"/>
</dbReference>
<dbReference type="PANTHER" id="PTHR43333">
    <property type="entry name" value="2-HACID_DH_C DOMAIN-CONTAINING PROTEIN"/>
    <property type="match status" value="1"/>
</dbReference>
<dbReference type="EMBL" id="JAUOZS010000001">
    <property type="protein sequence ID" value="MDT8900197.1"/>
    <property type="molecule type" value="Genomic_DNA"/>
</dbReference>
<evidence type="ECO:0000259" key="6">
    <source>
        <dbReference type="Pfam" id="PF02826"/>
    </source>
</evidence>
<evidence type="ECO:0000256" key="3">
    <source>
        <dbReference type="ARBA" id="ARBA00023027"/>
    </source>
</evidence>
<keyword evidence="8" id="KW-1185">Reference proteome</keyword>
<evidence type="ECO:0000313" key="8">
    <source>
        <dbReference type="Proteomes" id="UP001254848"/>
    </source>
</evidence>
<feature type="domain" description="D-isomer specific 2-hydroxyacid dehydrogenase NAD-binding" evidence="6">
    <location>
        <begin position="107"/>
        <end position="280"/>
    </location>
</feature>
<dbReference type="PROSITE" id="PS00065">
    <property type="entry name" value="D_2_HYDROXYACID_DH_1"/>
    <property type="match status" value="1"/>
</dbReference>
<dbReference type="SUPFAM" id="SSF51735">
    <property type="entry name" value="NAD(P)-binding Rossmann-fold domains"/>
    <property type="match status" value="1"/>
</dbReference>
<evidence type="ECO:0000256" key="4">
    <source>
        <dbReference type="RuleBase" id="RU003719"/>
    </source>
</evidence>
<comment type="similarity">
    <text evidence="1 4">Belongs to the D-isomer specific 2-hydroxyacid dehydrogenase family.</text>
</comment>
<dbReference type="PANTHER" id="PTHR43333:SF1">
    <property type="entry name" value="D-ISOMER SPECIFIC 2-HYDROXYACID DEHYDROGENASE NAD-BINDING DOMAIN-CONTAINING PROTEIN"/>
    <property type="match status" value="1"/>
</dbReference>
<reference evidence="7 8" key="1">
    <citation type="submission" date="2023-07" db="EMBL/GenBank/DDBJ databases">
        <title>The novel representative of Negativicutes class, Anaeroselena agilis gen. nov. sp. nov.</title>
        <authorList>
            <person name="Prokofeva M.I."/>
            <person name="Elcheninov A.G."/>
            <person name="Klyukina A."/>
            <person name="Kublanov I.V."/>
            <person name="Frolov E.N."/>
            <person name="Podosokorskaya O.A."/>
        </authorList>
    </citation>
    <scope>NUCLEOTIDE SEQUENCE [LARGE SCALE GENOMIC DNA]</scope>
    <source>
        <strain evidence="7 8">4137-cl</strain>
    </source>
</reference>
<organism evidence="7 8">
    <name type="scientific">Anaeroselena agilis</name>
    <dbReference type="NCBI Taxonomy" id="3063788"/>
    <lineage>
        <taxon>Bacteria</taxon>
        <taxon>Bacillati</taxon>
        <taxon>Bacillota</taxon>
        <taxon>Negativicutes</taxon>
        <taxon>Acetonemataceae</taxon>
        <taxon>Anaeroselena</taxon>
    </lineage>
</organism>
<evidence type="ECO:0000259" key="5">
    <source>
        <dbReference type="Pfam" id="PF00389"/>
    </source>
</evidence>
<dbReference type="Pfam" id="PF00389">
    <property type="entry name" value="2-Hacid_dh"/>
    <property type="match status" value="1"/>
</dbReference>
<dbReference type="InterPro" id="IPR006140">
    <property type="entry name" value="D-isomer_DH_NAD-bd"/>
</dbReference>
<dbReference type="Pfam" id="PF02826">
    <property type="entry name" value="2-Hacid_dh_C"/>
    <property type="match status" value="1"/>
</dbReference>
<accession>A0ABU3NVP0</accession>
<dbReference type="CDD" id="cd05300">
    <property type="entry name" value="2-Hacid_dh_1"/>
    <property type="match status" value="1"/>
</dbReference>
<dbReference type="InterPro" id="IPR036291">
    <property type="entry name" value="NAD(P)-bd_dom_sf"/>
</dbReference>
<proteinExistence type="inferred from homology"/>